<reference evidence="9" key="1">
    <citation type="submission" date="2023-01" db="EMBL/GenBank/DDBJ databases">
        <title>Exophiala dermititidis isolated from Cystic Fibrosis Patient.</title>
        <authorList>
            <person name="Kurbessoian T."/>
            <person name="Crocker A."/>
            <person name="Murante D."/>
            <person name="Hogan D.A."/>
            <person name="Stajich J.E."/>
        </authorList>
    </citation>
    <scope>NUCLEOTIDE SEQUENCE</scope>
    <source>
        <strain evidence="9">Ex8</strain>
    </source>
</reference>
<feature type="transmembrane region" description="Helical" evidence="7">
    <location>
        <begin position="180"/>
        <end position="200"/>
    </location>
</feature>
<dbReference type="GO" id="GO:0022857">
    <property type="term" value="F:transmembrane transporter activity"/>
    <property type="evidence" value="ECO:0007669"/>
    <property type="project" value="InterPro"/>
</dbReference>
<comment type="subcellular location">
    <subcellularLocation>
        <location evidence="1">Membrane</location>
        <topology evidence="1">Multi-pass membrane protein</topology>
    </subcellularLocation>
</comment>
<feature type="domain" description="Major facilitator superfamily (MFS) profile" evidence="8">
    <location>
        <begin position="53"/>
        <end position="468"/>
    </location>
</feature>
<feature type="transmembrane region" description="Helical" evidence="7">
    <location>
        <begin position="440"/>
        <end position="462"/>
    </location>
</feature>
<evidence type="ECO:0000256" key="6">
    <source>
        <dbReference type="SAM" id="MobiDB-lite"/>
    </source>
</evidence>
<dbReference type="InterPro" id="IPR011701">
    <property type="entry name" value="MFS"/>
</dbReference>
<comment type="caution">
    <text evidence="9">The sequence shown here is derived from an EMBL/GenBank/DDBJ whole genome shotgun (WGS) entry which is preliminary data.</text>
</comment>
<feature type="transmembrane region" description="Helical" evidence="7">
    <location>
        <begin position="143"/>
        <end position="168"/>
    </location>
</feature>
<dbReference type="FunFam" id="1.20.1250.20:FF:000013">
    <property type="entry name" value="MFS general substrate transporter"/>
    <property type="match status" value="1"/>
</dbReference>
<feature type="transmembrane region" description="Helical" evidence="7">
    <location>
        <begin position="51"/>
        <end position="69"/>
    </location>
</feature>
<feature type="transmembrane region" description="Helical" evidence="7">
    <location>
        <begin position="407"/>
        <end position="428"/>
    </location>
</feature>
<keyword evidence="5 7" id="KW-0472">Membrane</keyword>
<dbReference type="Pfam" id="PF07690">
    <property type="entry name" value="MFS_1"/>
    <property type="match status" value="1"/>
</dbReference>
<evidence type="ECO:0000313" key="10">
    <source>
        <dbReference type="Proteomes" id="UP001161757"/>
    </source>
</evidence>
<keyword evidence="3 7" id="KW-0812">Transmembrane</keyword>
<evidence type="ECO:0000256" key="4">
    <source>
        <dbReference type="ARBA" id="ARBA00022989"/>
    </source>
</evidence>
<dbReference type="Gene3D" id="1.20.1250.20">
    <property type="entry name" value="MFS general substrate transporter like domains"/>
    <property type="match status" value="2"/>
</dbReference>
<feature type="transmembrane region" description="Helical" evidence="7">
    <location>
        <begin position="373"/>
        <end position="395"/>
    </location>
</feature>
<keyword evidence="2" id="KW-0813">Transport</keyword>
<feature type="compositionally biased region" description="Basic and acidic residues" evidence="6">
    <location>
        <begin position="9"/>
        <end position="24"/>
    </location>
</feature>
<dbReference type="GO" id="GO:0016020">
    <property type="term" value="C:membrane"/>
    <property type="evidence" value="ECO:0007669"/>
    <property type="project" value="UniProtKB-SubCell"/>
</dbReference>
<dbReference type="AlphaFoldDB" id="A0AAN6ENB9"/>
<proteinExistence type="predicted"/>
<feature type="transmembrane region" description="Helical" evidence="7">
    <location>
        <begin position="321"/>
        <end position="341"/>
    </location>
</feature>
<evidence type="ECO:0000256" key="7">
    <source>
        <dbReference type="SAM" id="Phobius"/>
    </source>
</evidence>
<feature type="transmembrane region" description="Helical" evidence="7">
    <location>
        <begin position="89"/>
        <end position="108"/>
    </location>
</feature>
<feature type="transmembrane region" description="Helical" evidence="7">
    <location>
        <begin position="212"/>
        <end position="234"/>
    </location>
</feature>
<feature type="transmembrane region" description="Helical" evidence="7">
    <location>
        <begin position="120"/>
        <end position="137"/>
    </location>
</feature>
<evidence type="ECO:0000259" key="8">
    <source>
        <dbReference type="PROSITE" id="PS50850"/>
    </source>
</evidence>
<dbReference type="Proteomes" id="UP001161757">
    <property type="component" value="Unassembled WGS sequence"/>
</dbReference>
<dbReference type="PANTHER" id="PTHR43791">
    <property type="entry name" value="PERMEASE-RELATED"/>
    <property type="match status" value="1"/>
</dbReference>
<evidence type="ECO:0000256" key="2">
    <source>
        <dbReference type="ARBA" id="ARBA00022448"/>
    </source>
</evidence>
<protein>
    <recommendedName>
        <fullName evidence="8">Major facilitator superfamily (MFS) profile domain-containing protein</fullName>
    </recommendedName>
</protein>
<dbReference type="SUPFAM" id="SSF103473">
    <property type="entry name" value="MFS general substrate transporter"/>
    <property type="match status" value="1"/>
</dbReference>
<organism evidence="9 10">
    <name type="scientific">Exophiala dermatitidis</name>
    <name type="common">Black yeast-like fungus</name>
    <name type="synonym">Wangiella dermatitidis</name>
    <dbReference type="NCBI Taxonomy" id="5970"/>
    <lineage>
        <taxon>Eukaryota</taxon>
        <taxon>Fungi</taxon>
        <taxon>Dikarya</taxon>
        <taxon>Ascomycota</taxon>
        <taxon>Pezizomycotina</taxon>
        <taxon>Eurotiomycetes</taxon>
        <taxon>Chaetothyriomycetidae</taxon>
        <taxon>Chaetothyriales</taxon>
        <taxon>Herpotrichiellaceae</taxon>
        <taxon>Exophiala</taxon>
    </lineage>
</organism>
<dbReference type="PANTHER" id="PTHR43791:SF91">
    <property type="entry name" value="MAJOR FACILITATOR SUPERFAMILY (MFS) PROFILE DOMAIN-CONTAINING PROTEIN-RELATED"/>
    <property type="match status" value="1"/>
</dbReference>
<feature type="region of interest" description="Disordered" evidence="6">
    <location>
        <begin position="1"/>
        <end position="25"/>
    </location>
</feature>
<dbReference type="EMBL" id="JAJGCB010000019">
    <property type="protein sequence ID" value="KAJ8988279.1"/>
    <property type="molecule type" value="Genomic_DNA"/>
</dbReference>
<evidence type="ECO:0000313" key="9">
    <source>
        <dbReference type="EMBL" id="KAJ8988279.1"/>
    </source>
</evidence>
<evidence type="ECO:0000256" key="1">
    <source>
        <dbReference type="ARBA" id="ARBA00004141"/>
    </source>
</evidence>
<dbReference type="FunFam" id="1.20.1250.20:FF:000034">
    <property type="entry name" value="MFS general substrate transporter"/>
    <property type="match status" value="1"/>
</dbReference>
<gene>
    <name evidence="9" type="ORF">HRR80_007695</name>
</gene>
<sequence>MSPQPFQSDAKKLSDGDTHTHKEPSSIAEGVLETHLVVTEAEKRVIRKLDIHIVPLIMVLYLLSFMDRVNIGNARLYGLEDDLGLSTNQYQLCVSILFVTYVICELPSNLVLKTMKPSRWLAFLAVGWGLVATFMGFCQSFGSMIACCLLLGAVEAGLFPGLVVYLTVFYTKKEIALRMAYLFVSAALAGGCGGLFAFAIGHMDGLCGLRGWRWIMIIEGIPSVLAGIACWFLMADDPEHCTYLNDEDRAVLIAKRNRQPGFSTSGLEMHKKDVVAAFKDWKVWAMCLAHFGGDTMLWGYSSFLPTIIHSLGTWTPAHVQALTIPCYAAGAISYLIVAYLSDRTQVRSLFATGACLTSIAGYALLLSPVPEGVHYFGCILVALGLYSAVGIPIAWLPTNYPRYGTRVTASGLQMTMGNAAGISAPFLFQTAAGPRYYTGFGTTLGLLVWAAVIYSTMGFVFARINKQRDAIGESLHESTAQEMAELGDKSVHFRYTV</sequence>
<keyword evidence="4 7" id="KW-1133">Transmembrane helix</keyword>
<dbReference type="InterPro" id="IPR036259">
    <property type="entry name" value="MFS_trans_sf"/>
</dbReference>
<evidence type="ECO:0000256" key="3">
    <source>
        <dbReference type="ARBA" id="ARBA00022692"/>
    </source>
</evidence>
<feature type="transmembrane region" description="Helical" evidence="7">
    <location>
        <begin position="281"/>
        <end position="301"/>
    </location>
</feature>
<name>A0AAN6ENB9_EXODE</name>
<dbReference type="PROSITE" id="PS50850">
    <property type="entry name" value="MFS"/>
    <property type="match status" value="1"/>
</dbReference>
<dbReference type="InterPro" id="IPR020846">
    <property type="entry name" value="MFS_dom"/>
</dbReference>
<accession>A0AAN6ENB9</accession>
<feature type="transmembrane region" description="Helical" evidence="7">
    <location>
        <begin position="348"/>
        <end position="367"/>
    </location>
</feature>
<evidence type="ECO:0000256" key="5">
    <source>
        <dbReference type="ARBA" id="ARBA00023136"/>
    </source>
</evidence>